<dbReference type="EMBL" id="OX459939">
    <property type="protein sequence ID" value="CAI9169467.1"/>
    <property type="molecule type" value="Genomic_DNA"/>
</dbReference>
<organism evidence="1 2">
    <name type="scientific">Rangifer tarandus platyrhynchus</name>
    <name type="common">Svalbard reindeer</name>
    <dbReference type="NCBI Taxonomy" id="3082113"/>
    <lineage>
        <taxon>Eukaryota</taxon>
        <taxon>Metazoa</taxon>
        <taxon>Chordata</taxon>
        <taxon>Craniata</taxon>
        <taxon>Vertebrata</taxon>
        <taxon>Euteleostomi</taxon>
        <taxon>Mammalia</taxon>
        <taxon>Eutheria</taxon>
        <taxon>Laurasiatheria</taxon>
        <taxon>Artiodactyla</taxon>
        <taxon>Ruminantia</taxon>
        <taxon>Pecora</taxon>
        <taxon>Cervidae</taxon>
        <taxon>Odocoileinae</taxon>
        <taxon>Rangifer</taxon>
    </lineage>
</organism>
<evidence type="ECO:0000313" key="1">
    <source>
        <dbReference type="EMBL" id="CAI9169467.1"/>
    </source>
</evidence>
<reference evidence="1" key="1">
    <citation type="submission" date="2023-04" db="EMBL/GenBank/DDBJ databases">
        <authorList>
            <consortium name="ELIXIR-Norway"/>
        </authorList>
    </citation>
    <scope>NUCLEOTIDE SEQUENCE [LARGE SCALE GENOMIC DNA]</scope>
</reference>
<gene>
    <name evidence="1" type="ORF">MRATA1EN1_LOCUS18429</name>
</gene>
<accession>A0ABN8Z9J4</accession>
<keyword evidence="2" id="KW-1185">Reference proteome</keyword>
<sequence length="103" mass="11143">MTNVLSSRINSSPTVKGLALARGLATKNKVCRSDTFNEVVAFNNCFGSLFFLLKNSKGLSSNAGCLVSMWQSSFEGSMALLDSQLPVLYNTVLECEPPDMINT</sequence>
<proteinExistence type="predicted"/>
<dbReference type="Proteomes" id="UP001176941">
    <property type="component" value="Chromosome 3"/>
</dbReference>
<name>A0ABN8Z9J4_RANTA</name>
<protein>
    <submittedName>
        <fullName evidence="1">Uncharacterized protein</fullName>
    </submittedName>
</protein>
<evidence type="ECO:0000313" key="2">
    <source>
        <dbReference type="Proteomes" id="UP001176941"/>
    </source>
</evidence>